<protein>
    <submittedName>
        <fullName evidence="1">VOC family protein</fullName>
    </submittedName>
</protein>
<evidence type="ECO:0000313" key="1">
    <source>
        <dbReference type="EMBL" id="MDO6964397.1"/>
    </source>
</evidence>
<gene>
    <name evidence="1" type="ORF">Q4481_10550</name>
</gene>
<organism evidence="1 2">
    <name type="scientific">Rhizobium alvei</name>
    <dbReference type="NCBI Taxonomy" id="1132659"/>
    <lineage>
        <taxon>Bacteria</taxon>
        <taxon>Pseudomonadati</taxon>
        <taxon>Pseudomonadota</taxon>
        <taxon>Alphaproteobacteria</taxon>
        <taxon>Hyphomicrobiales</taxon>
        <taxon>Rhizobiaceae</taxon>
        <taxon>Rhizobium/Agrobacterium group</taxon>
        <taxon>Rhizobium</taxon>
    </lineage>
</organism>
<proteinExistence type="predicted"/>
<reference evidence="1" key="2">
    <citation type="submission" date="2023-07" db="EMBL/GenBank/DDBJ databases">
        <authorList>
            <person name="Shen H."/>
        </authorList>
    </citation>
    <scope>NUCLEOTIDE SEQUENCE</scope>
    <source>
        <strain evidence="1">TNR-22</strain>
    </source>
</reference>
<dbReference type="SUPFAM" id="SSF54593">
    <property type="entry name" value="Glyoxalase/Bleomycin resistance protein/Dihydroxybiphenyl dioxygenase"/>
    <property type="match status" value="1"/>
</dbReference>
<dbReference type="Gene3D" id="3.10.180.10">
    <property type="entry name" value="2,3-Dihydroxybiphenyl 1,2-Dioxygenase, domain 1"/>
    <property type="match status" value="1"/>
</dbReference>
<dbReference type="RefSeq" id="WP_304376310.1">
    <property type="nucleotide sequence ID" value="NZ_JAUOZU010000007.1"/>
</dbReference>
<reference evidence="1" key="1">
    <citation type="journal article" date="2015" name="Int. J. Syst. Evol. Microbiol.">
        <title>Rhizobium alvei sp. nov., isolated from a freshwater river.</title>
        <authorList>
            <person name="Sheu S.Y."/>
            <person name="Huang H.W."/>
            <person name="Young C.C."/>
            <person name="Chen W.M."/>
        </authorList>
    </citation>
    <scope>NUCLEOTIDE SEQUENCE</scope>
    <source>
        <strain evidence="1">TNR-22</strain>
    </source>
</reference>
<dbReference type="Proteomes" id="UP001174932">
    <property type="component" value="Unassembled WGS sequence"/>
</dbReference>
<name>A0ABT8YL74_9HYPH</name>
<dbReference type="InterPro" id="IPR029068">
    <property type="entry name" value="Glyas_Bleomycin-R_OHBP_Dase"/>
</dbReference>
<dbReference type="EMBL" id="JAUOZU010000007">
    <property type="protein sequence ID" value="MDO6964397.1"/>
    <property type="molecule type" value="Genomic_DNA"/>
</dbReference>
<accession>A0ABT8YL74</accession>
<sequence length="124" mass="14747">MEQDDRVEVLPMLPSLAIEETEVFYRDRLGFDETVYRDETYLILRRDFLGGRIEIHFWKTDDRHLCENSGVYIRGGGIDRLHAEFTERGAEKLSPMLLRPWNMEEFYVWDPHGNILKFGRIPKA</sequence>
<comment type="caution">
    <text evidence="1">The sequence shown here is derived from an EMBL/GenBank/DDBJ whole genome shotgun (WGS) entry which is preliminary data.</text>
</comment>
<evidence type="ECO:0000313" key="2">
    <source>
        <dbReference type="Proteomes" id="UP001174932"/>
    </source>
</evidence>
<keyword evidence="2" id="KW-1185">Reference proteome</keyword>